<organism evidence="2 3">
    <name type="scientific">Exophiala sideris</name>
    <dbReference type="NCBI Taxonomy" id="1016849"/>
    <lineage>
        <taxon>Eukaryota</taxon>
        <taxon>Fungi</taxon>
        <taxon>Dikarya</taxon>
        <taxon>Ascomycota</taxon>
        <taxon>Pezizomycotina</taxon>
        <taxon>Eurotiomycetes</taxon>
        <taxon>Chaetothyriomycetidae</taxon>
        <taxon>Chaetothyriales</taxon>
        <taxon>Herpotrichiellaceae</taxon>
        <taxon>Exophiala</taxon>
    </lineage>
</organism>
<dbReference type="Proteomes" id="UP000053599">
    <property type="component" value="Unassembled WGS sequence"/>
</dbReference>
<dbReference type="OrthoDB" id="4161467at2759"/>
<reference evidence="2 3" key="1">
    <citation type="submission" date="2015-01" db="EMBL/GenBank/DDBJ databases">
        <title>The Genome Sequence of Exophiala sideris CBS121828.</title>
        <authorList>
            <consortium name="The Broad Institute Genomics Platform"/>
            <person name="Cuomo C."/>
            <person name="de Hoog S."/>
            <person name="Gorbushina A."/>
            <person name="Stielow B."/>
            <person name="Teixiera M."/>
            <person name="Abouelleil A."/>
            <person name="Chapman S.B."/>
            <person name="Priest M."/>
            <person name="Young S.K."/>
            <person name="Wortman J."/>
            <person name="Nusbaum C."/>
            <person name="Birren B."/>
        </authorList>
    </citation>
    <scope>NUCLEOTIDE SEQUENCE [LARGE SCALE GENOMIC DNA]</scope>
    <source>
        <strain evidence="2 3">CBS 121828</strain>
    </source>
</reference>
<dbReference type="AlphaFoldDB" id="A0A0D1Y7T0"/>
<accession>A0A0D1Y7T0</accession>
<evidence type="ECO:0000313" key="2">
    <source>
        <dbReference type="EMBL" id="KIV76899.1"/>
    </source>
</evidence>
<protein>
    <submittedName>
        <fullName evidence="2">Uncharacterized protein</fullName>
    </submittedName>
</protein>
<gene>
    <name evidence="2" type="ORF">PV11_08749</name>
</gene>
<name>A0A0D1Y7T0_9EURO</name>
<dbReference type="HOGENOM" id="CLU_762985_0_0_1"/>
<proteinExistence type="predicted"/>
<dbReference type="EMBL" id="KN846954">
    <property type="protein sequence ID" value="KIV76899.1"/>
    <property type="molecule type" value="Genomic_DNA"/>
</dbReference>
<sequence>MRDDRDALTVATSDAEIEEEYSILRLTLLHYTGHTGDRLTRQSGRSGLPPRFMQQMLLKHSRTDQWLFPCLRTVQQMVLRDNKQLRHPMYSWGHLTALAAKVQRLPDEPAMPPTPCSRDNPHVWPEDHWPAYMYPIGTVRPKVFPGCQCKTCGLAHPTSLHEHCYGKLGMLYEAFRCKEPAAGGHLASGCGLGEWRDLPDNRPLPEAYMVYERPWVKESKFVPYPRFYYYPGSHEKDDLSWPNLPDEFAKGLPYGLVDITTGLKYSLEMLVSARNMTLVPMFDAEIHKPYHPRGFPLPATEEESLGKEGLDQHATPTQPQSYRDKATSALRSAILTGRSFLTSTRSSDSTRDEGNPRSAHGEQ</sequence>
<feature type="compositionally biased region" description="Basic and acidic residues" evidence="1">
    <location>
        <begin position="348"/>
        <end position="363"/>
    </location>
</feature>
<feature type="region of interest" description="Disordered" evidence="1">
    <location>
        <begin position="293"/>
        <end position="363"/>
    </location>
</feature>
<evidence type="ECO:0000313" key="3">
    <source>
        <dbReference type="Proteomes" id="UP000053599"/>
    </source>
</evidence>
<evidence type="ECO:0000256" key="1">
    <source>
        <dbReference type="SAM" id="MobiDB-lite"/>
    </source>
</evidence>